<dbReference type="PANTHER" id="PTHR43257">
    <property type="entry name" value="PYRUVATE DEHYDROGENASE E1 COMPONENT BETA SUBUNIT"/>
    <property type="match status" value="1"/>
</dbReference>
<keyword evidence="2" id="KW-0560">Oxidoreductase</keyword>
<sequence>AHVVRLQSHSISDNHLKYRSEEELKQEKLSCPILKLNQYLVSNRICSQDYLDSLEVELQNEINGAAEWAEQQPDPKKSDVLMHVYSKDSITPSTEEKAPFGTELFLIDAINQALDEEMSLNPDIYVFGQDVAKRKGGVFGATKGLSEKYGDSRCFNSPLAESSIVGVAIGMALQGLKPVVEIQFGDYTWYAMMQLRNEMAMMRYRSGGEWFCPAVIRIPVGGYIRGASYHSQNIEATFAHFPGLKIVYPSNASDAKGLLKSAIRGEDPVLFLEHKGLYRQNYAKGPVGDPSFTVPIGKAKVLTEGNNATVVTWGALVQKSLLAAKEIEKNGKSIEVIDLRSIVPFDAETVFKSIQKTSRVLIAHEDVQFMGFGAEISAQIAEHCFPYLDAPIRRVGGKQVAAIPQAEALEAAALPQDEDVLEALNALLEY</sequence>
<dbReference type="InterPro" id="IPR005475">
    <property type="entry name" value="Transketolase-like_Pyr-bd"/>
</dbReference>
<organism evidence="5 6">
    <name type="scientific">SAR324 cluster bacterium</name>
    <dbReference type="NCBI Taxonomy" id="2024889"/>
    <lineage>
        <taxon>Bacteria</taxon>
        <taxon>Deltaproteobacteria</taxon>
        <taxon>SAR324 cluster</taxon>
    </lineage>
</organism>
<dbReference type="CDD" id="cd07036">
    <property type="entry name" value="TPP_PYR_E1-PDHc-beta_like"/>
    <property type="match status" value="1"/>
</dbReference>
<dbReference type="InterPro" id="IPR033248">
    <property type="entry name" value="Transketolase_C"/>
</dbReference>
<dbReference type="Gene3D" id="3.40.50.970">
    <property type="match status" value="2"/>
</dbReference>
<dbReference type="InterPro" id="IPR001017">
    <property type="entry name" value="DH_E1"/>
</dbReference>
<evidence type="ECO:0000256" key="2">
    <source>
        <dbReference type="ARBA" id="ARBA00023002"/>
    </source>
</evidence>
<evidence type="ECO:0000256" key="1">
    <source>
        <dbReference type="ARBA" id="ARBA00001964"/>
    </source>
</evidence>
<feature type="domain" description="Transketolase-like pyrimidine-binding" evidence="4">
    <location>
        <begin position="104"/>
        <end position="280"/>
    </location>
</feature>
<name>A0A7X9FSS4_9DELT</name>
<dbReference type="FunFam" id="3.40.50.920:FF:000001">
    <property type="entry name" value="Pyruvate dehydrogenase E1 beta subunit"/>
    <property type="match status" value="1"/>
</dbReference>
<dbReference type="GO" id="GO:0016624">
    <property type="term" value="F:oxidoreductase activity, acting on the aldehyde or oxo group of donors, disulfide as acceptor"/>
    <property type="evidence" value="ECO:0007669"/>
    <property type="project" value="InterPro"/>
</dbReference>
<dbReference type="SMART" id="SM00861">
    <property type="entry name" value="Transket_pyr"/>
    <property type="match status" value="1"/>
</dbReference>
<dbReference type="FunFam" id="3.40.50.970:FF:000001">
    <property type="entry name" value="Pyruvate dehydrogenase E1 beta subunit"/>
    <property type="match status" value="1"/>
</dbReference>
<dbReference type="Gene3D" id="3.40.50.920">
    <property type="match status" value="1"/>
</dbReference>
<evidence type="ECO:0000313" key="6">
    <source>
        <dbReference type="Proteomes" id="UP000524246"/>
    </source>
</evidence>
<dbReference type="EMBL" id="JAAZON010000477">
    <property type="protein sequence ID" value="NMC63589.1"/>
    <property type="molecule type" value="Genomic_DNA"/>
</dbReference>
<dbReference type="InterPro" id="IPR009014">
    <property type="entry name" value="Transketo_C/PFOR_II"/>
</dbReference>
<comment type="cofactor">
    <cofactor evidence="1">
        <name>thiamine diphosphate</name>
        <dbReference type="ChEBI" id="CHEBI:58937"/>
    </cofactor>
</comment>
<accession>A0A7X9FSS4</accession>
<gene>
    <name evidence="5" type="ORF">GYA55_10540</name>
</gene>
<evidence type="ECO:0000256" key="3">
    <source>
        <dbReference type="ARBA" id="ARBA00023052"/>
    </source>
</evidence>
<proteinExistence type="predicted"/>
<dbReference type="Pfam" id="PF02780">
    <property type="entry name" value="Transketolase_C"/>
    <property type="match status" value="1"/>
</dbReference>
<dbReference type="Proteomes" id="UP000524246">
    <property type="component" value="Unassembled WGS sequence"/>
</dbReference>
<dbReference type="SUPFAM" id="SSF52922">
    <property type="entry name" value="TK C-terminal domain-like"/>
    <property type="match status" value="1"/>
</dbReference>
<dbReference type="Pfam" id="PF00676">
    <property type="entry name" value="E1_dh"/>
    <property type="match status" value="1"/>
</dbReference>
<dbReference type="InterPro" id="IPR029061">
    <property type="entry name" value="THDP-binding"/>
</dbReference>
<dbReference type="PANTHER" id="PTHR43257:SF2">
    <property type="entry name" value="PYRUVATE DEHYDROGENASE E1 COMPONENT SUBUNIT BETA"/>
    <property type="match status" value="1"/>
</dbReference>
<dbReference type="SUPFAM" id="SSF52518">
    <property type="entry name" value="Thiamin diphosphate-binding fold (THDP-binding)"/>
    <property type="match status" value="2"/>
</dbReference>
<dbReference type="Pfam" id="PF02779">
    <property type="entry name" value="Transket_pyr"/>
    <property type="match status" value="1"/>
</dbReference>
<evidence type="ECO:0000313" key="5">
    <source>
        <dbReference type="EMBL" id="NMC63589.1"/>
    </source>
</evidence>
<feature type="non-terminal residue" evidence="5">
    <location>
        <position position="1"/>
    </location>
</feature>
<comment type="caution">
    <text evidence="5">The sequence shown here is derived from an EMBL/GenBank/DDBJ whole genome shotgun (WGS) entry which is preliminary data.</text>
</comment>
<protein>
    <submittedName>
        <fullName evidence="5">Tungsten formylmethanofuran dehydrogenase</fullName>
    </submittedName>
</protein>
<evidence type="ECO:0000259" key="4">
    <source>
        <dbReference type="SMART" id="SM00861"/>
    </source>
</evidence>
<dbReference type="AlphaFoldDB" id="A0A7X9FSS4"/>
<keyword evidence="3" id="KW-0786">Thiamine pyrophosphate</keyword>
<reference evidence="5 6" key="1">
    <citation type="journal article" date="2020" name="Biotechnol. Biofuels">
        <title>New insights from the biogas microbiome by comprehensive genome-resolved metagenomics of nearly 1600 species originating from multiple anaerobic digesters.</title>
        <authorList>
            <person name="Campanaro S."/>
            <person name="Treu L."/>
            <person name="Rodriguez-R L.M."/>
            <person name="Kovalovszki A."/>
            <person name="Ziels R.M."/>
            <person name="Maus I."/>
            <person name="Zhu X."/>
            <person name="Kougias P.G."/>
            <person name="Basile A."/>
            <person name="Luo G."/>
            <person name="Schluter A."/>
            <person name="Konstantinidis K.T."/>
            <person name="Angelidaki I."/>
        </authorList>
    </citation>
    <scope>NUCLEOTIDE SEQUENCE [LARGE SCALE GENOMIC DNA]</scope>
    <source>
        <strain evidence="5">AS27yjCOA_65</strain>
    </source>
</reference>